<dbReference type="AlphaFoldDB" id="A0A918NPR3"/>
<evidence type="ECO:0000313" key="3">
    <source>
        <dbReference type="Proteomes" id="UP000619244"/>
    </source>
</evidence>
<proteinExistence type="predicted"/>
<dbReference type="RefSeq" id="WP_190192131.1">
    <property type="nucleotide sequence ID" value="NZ_BMVU01000023.1"/>
</dbReference>
<name>A0A918NPR3_9ACTN</name>
<organism evidence="2 3">
    <name type="scientific">Streptomyces minutiscleroticus</name>
    <dbReference type="NCBI Taxonomy" id="68238"/>
    <lineage>
        <taxon>Bacteria</taxon>
        <taxon>Bacillati</taxon>
        <taxon>Actinomycetota</taxon>
        <taxon>Actinomycetes</taxon>
        <taxon>Kitasatosporales</taxon>
        <taxon>Streptomycetaceae</taxon>
        <taxon>Streptomyces</taxon>
    </lineage>
</organism>
<keyword evidence="1" id="KW-0472">Membrane</keyword>
<evidence type="ECO:0000256" key="1">
    <source>
        <dbReference type="SAM" id="Phobius"/>
    </source>
</evidence>
<reference evidence="2" key="2">
    <citation type="submission" date="2020-09" db="EMBL/GenBank/DDBJ databases">
        <authorList>
            <person name="Sun Q."/>
            <person name="Ohkuma M."/>
        </authorList>
    </citation>
    <scope>NUCLEOTIDE SEQUENCE</scope>
    <source>
        <strain evidence="2">JCM 4790</strain>
    </source>
</reference>
<evidence type="ECO:0000313" key="2">
    <source>
        <dbReference type="EMBL" id="GGX86211.1"/>
    </source>
</evidence>
<feature type="transmembrane region" description="Helical" evidence="1">
    <location>
        <begin position="12"/>
        <end position="36"/>
    </location>
</feature>
<accession>A0A918NPR3</accession>
<feature type="transmembrane region" description="Helical" evidence="1">
    <location>
        <begin position="90"/>
        <end position="109"/>
    </location>
</feature>
<keyword evidence="1" id="KW-1133">Transmembrane helix</keyword>
<comment type="caution">
    <text evidence="2">The sequence shown here is derived from an EMBL/GenBank/DDBJ whole genome shotgun (WGS) entry which is preliminary data.</text>
</comment>
<sequence>MQTFVETATAFPVILFTAALVVVVCFWLLVAAGVTAADSFDEDADLEAWGMGGVPVAVAVSLLTVFAWLLAVGATVLLVPLAPADETTLFLRPLVSAVALGVAWCLTCLSVRPLRRPASGGAGTTRRRTHDGTD</sequence>
<keyword evidence="3" id="KW-1185">Reference proteome</keyword>
<dbReference type="Proteomes" id="UP000619244">
    <property type="component" value="Unassembled WGS sequence"/>
</dbReference>
<keyword evidence="1" id="KW-0812">Transmembrane</keyword>
<protein>
    <submittedName>
        <fullName evidence="2">Uncharacterized protein</fullName>
    </submittedName>
</protein>
<reference evidence="2" key="1">
    <citation type="journal article" date="2014" name="Int. J. Syst. Evol. Microbiol.">
        <title>Complete genome sequence of Corynebacterium casei LMG S-19264T (=DSM 44701T), isolated from a smear-ripened cheese.</title>
        <authorList>
            <consortium name="US DOE Joint Genome Institute (JGI-PGF)"/>
            <person name="Walter F."/>
            <person name="Albersmeier A."/>
            <person name="Kalinowski J."/>
            <person name="Ruckert C."/>
        </authorList>
    </citation>
    <scope>NUCLEOTIDE SEQUENCE</scope>
    <source>
        <strain evidence="2">JCM 4790</strain>
    </source>
</reference>
<dbReference type="EMBL" id="BMVU01000023">
    <property type="protein sequence ID" value="GGX86211.1"/>
    <property type="molecule type" value="Genomic_DNA"/>
</dbReference>
<feature type="transmembrane region" description="Helical" evidence="1">
    <location>
        <begin position="48"/>
        <end position="70"/>
    </location>
</feature>
<gene>
    <name evidence="2" type="ORF">GCM10010358_45490</name>
</gene>